<dbReference type="InterPro" id="IPR021109">
    <property type="entry name" value="Peptidase_aspartic_dom_sf"/>
</dbReference>
<sequence length="299" mass="33768">QSNEQASSTGSQDSSVGGTVRTRFGWFKLDDAPLESECASTSTNPSVAELMEVYTAKKRKDNTRKAVKAPNPPEEENAEAKNNEEPKRKAQVNGDLIILILDSRYLGYIVSASFLKKAGISIDRPSTIIIIGVHSEQKRPLGEIDQFPVTVRTKTITSKAVVTKAANYAIIVGNEKKLSNKEADEDDDDSGSEEEEETDSDDRSKDNEYEEENLLAQLYLYCETFNLEEISASQKEQMQELLNKYQDIFACKPAQLRRTTVVQYKIHIEEVPPIKQRYYSTSKLEHEFIGKEIERLKET</sequence>
<dbReference type="Gene3D" id="2.40.70.10">
    <property type="entry name" value="Acid Proteases"/>
    <property type="match status" value="1"/>
</dbReference>
<evidence type="ECO:0000313" key="2">
    <source>
        <dbReference type="EMBL" id="CAG8824135.1"/>
    </source>
</evidence>
<evidence type="ECO:0000313" key="3">
    <source>
        <dbReference type="Proteomes" id="UP000789901"/>
    </source>
</evidence>
<dbReference type="Proteomes" id="UP000789901">
    <property type="component" value="Unassembled WGS sequence"/>
</dbReference>
<proteinExistence type="predicted"/>
<dbReference type="EMBL" id="CAJVQB010036558">
    <property type="protein sequence ID" value="CAG8824135.1"/>
    <property type="molecule type" value="Genomic_DNA"/>
</dbReference>
<feature type="region of interest" description="Disordered" evidence="1">
    <location>
        <begin position="59"/>
        <end position="88"/>
    </location>
</feature>
<reference evidence="2 3" key="1">
    <citation type="submission" date="2021-06" db="EMBL/GenBank/DDBJ databases">
        <authorList>
            <person name="Kallberg Y."/>
            <person name="Tangrot J."/>
            <person name="Rosling A."/>
        </authorList>
    </citation>
    <scope>NUCLEOTIDE SEQUENCE [LARGE SCALE GENOMIC DNA]</scope>
    <source>
        <strain evidence="2 3">120-4 pot B 10/14</strain>
    </source>
</reference>
<feature type="compositionally biased region" description="Basic and acidic residues" evidence="1">
    <location>
        <begin position="78"/>
        <end position="88"/>
    </location>
</feature>
<evidence type="ECO:0000256" key="1">
    <source>
        <dbReference type="SAM" id="MobiDB-lite"/>
    </source>
</evidence>
<protein>
    <submittedName>
        <fullName evidence="2">34615_t:CDS:1</fullName>
    </submittedName>
</protein>
<accession>A0ABN7WA45</accession>
<keyword evidence="3" id="KW-1185">Reference proteome</keyword>
<organism evidence="2 3">
    <name type="scientific">Gigaspora margarita</name>
    <dbReference type="NCBI Taxonomy" id="4874"/>
    <lineage>
        <taxon>Eukaryota</taxon>
        <taxon>Fungi</taxon>
        <taxon>Fungi incertae sedis</taxon>
        <taxon>Mucoromycota</taxon>
        <taxon>Glomeromycotina</taxon>
        <taxon>Glomeromycetes</taxon>
        <taxon>Diversisporales</taxon>
        <taxon>Gigasporaceae</taxon>
        <taxon>Gigaspora</taxon>
    </lineage>
</organism>
<name>A0ABN7WA45_GIGMA</name>
<feature type="non-terminal residue" evidence="2">
    <location>
        <position position="299"/>
    </location>
</feature>
<feature type="compositionally biased region" description="Acidic residues" evidence="1">
    <location>
        <begin position="183"/>
        <end position="200"/>
    </location>
</feature>
<feature type="non-terminal residue" evidence="2">
    <location>
        <position position="1"/>
    </location>
</feature>
<feature type="region of interest" description="Disordered" evidence="1">
    <location>
        <begin position="179"/>
        <end position="208"/>
    </location>
</feature>
<comment type="caution">
    <text evidence="2">The sequence shown here is derived from an EMBL/GenBank/DDBJ whole genome shotgun (WGS) entry which is preliminary data.</text>
</comment>
<gene>
    <name evidence="2" type="ORF">GMARGA_LOCUS28503</name>
</gene>